<dbReference type="EMBL" id="RJKE01000001">
    <property type="protein sequence ID" value="ROO89649.1"/>
    <property type="molecule type" value="Genomic_DNA"/>
</dbReference>
<feature type="region of interest" description="Disordered" evidence="1">
    <location>
        <begin position="106"/>
        <end position="140"/>
    </location>
</feature>
<evidence type="ECO:0000313" key="2">
    <source>
        <dbReference type="EMBL" id="ROO89649.1"/>
    </source>
</evidence>
<protein>
    <recommendedName>
        <fullName evidence="4">SWIM zinc finger protein</fullName>
    </recommendedName>
</protein>
<reference evidence="2 3" key="1">
    <citation type="submission" date="2018-11" db="EMBL/GenBank/DDBJ databases">
        <title>Sequencing the genomes of 1000 actinobacteria strains.</title>
        <authorList>
            <person name="Klenk H.-P."/>
        </authorList>
    </citation>
    <scope>NUCLEOTIDE SEQUENCE [LARGE SCALE GENOMIC DNA]</scope>
    <source>
        <strain evidence="2 3">DSM 44254</strain>
    </source>
</reference>
<accession>A0A3N1D851</accession>
<dbReference type="AlphaFoldDB" id="A0A3N1D851"/>
<organism evidence="2 3">
    <name type="scientific">Actinocorallia herbida</name>
    <dbReference type="NCBI Taxonomy" id="58109"/>
    <lineage>
        <taxon>Bacteria</taxon>
        <taxon>Bacillati</taxon>
        <taxon>Actinomycetota</taxon>
        <taxon>Actinomycetes</taxon>
        <taxon>Streptosporangiales</taxon>
        <taxon>Thermomonosporaceae</taxon>
        <taxon>Actinocorallia</taxon>
    </lineage>
</organism>
<proteinExistence type="predicted"/>
<dbReference type="OrthoDB" id="246789at2"/>
<dbReference type="RefSeq" id="WP_123668710.1">
    <property type="nucleotide sequence ID" value="NZ_RJKE01000001.1"/>
</dbReference>
<gene>
    <name evidence="2" type="ORF">EDD29_7354</name>
</gene>
<evidence type="ECO:0000313" key="3">
    <source>
        <dbReference type="Proteomes" id="UP000272400"/>
    </source>
</evidence>
<name>A0A3N1D851_9ACTN</name>
<dbReference type="Proteomes" id="UP000272400">
    <property type="component" value="Unassembled WGS sequence"/>
</dbReference>
<comment type="caution">
    <text evidence="2">The sequence shown here is derived from an EMBL/GenBank/DDBJ whole genome shotgun (WGS) entry which is preliminary data.</text>
</comment>
<evidence type="ECO:0000256" key="1">
    <source>
        <dbReference type="SAM" id="MobiDB-lite"/>
    </source>
</evidence>
<sequence length="610" mass="62865">MTEIPLPPAAPGVVAEAVEALTTRLRKKLDAAVAQYAESPRTSDDGGVIRIVCGEDTIVTLTPGPSGLVGDAASAACSCLLAPRCLHRAAVLSLCPVGEAVEAAAPAGAEGTPDEDLAGDGQASALAESESGPVPPSPKQLRAAQDLFRAAATVLASGVPAAGAVQQAELLRAAHTARVAGLHRAEAAALRVVRGLRSARARHDGHRLGDLVTALRELLLTSGLLAAAHPDPALVGVARRAYKPGGSLRLHGVFREPVISATGYGGVVTHLIGPDGAWYDLGDVRPGGAARARGAGTAAVGLAGGVLDHSRLARTGILVTGATVSHDGRLGTGKGVRATEVQGDGWAAPGLFGRHLAEVVAERLGAPGAVADPEDAERRARTPLGCDLVILGPSGDHILAREELPDGTAGTVVRLLPALRHPDLGHLENLRRIGDHPGLRLRVVARLEPGRATALVPLAVAPAPSGESTLRLPKDWGGHADLGYDRLQGVHFPPDLEAPPYGFAASDPLADSPLWRIRRLVELAVSGGRRATAQSLRGDADPAHLRRTGFPGAATLAAALTAEADRRPRDPFGRLTDPDPAPFAQAWLTSALHLQQAEQALIRSAWTPHP</sequence>
<keyword evidence="3" id="KW-1185">Reference proteome</keyword>
<evidence type="ECO:0008006" key="4">
    <source>
        <dbReference type="Google" id="ProtNLM"/>
    </source>
</evidence>